<dbReference type="Proteomes" id="UP000727857">
    <property type="component" value="Unassembled WGS sequence"/>
</dbReference>
<reference evidence="1" key="1">
    <citation type="submission" date="2020-10" db="EMBL/GenBank/DDBJ databases">
        <authorList>
            <person name="Gilroy R."/>
        </authorList>
    </citation>
    <scope>NUCLEOTIDE SEQUENCE</scope>
    <source>
        <strain evidence="1">517</strain>
    </source>
</reference>
<evidence type="ECO:0000313" key="2">
    <source>
        <dbReference type="Proteomes" id="UP000727857"/>
    </source>
</evidence>
<comment type="caution">
    <text evidence="1">The sequence shown here is derived from an EMBL/GenBank/DDBJ whole genome shotgun (WGS) entry which is preliminary data.</text>
</comment>
<organism evidence="1 2">
    <name type="scientific">Candidatus Stercoripulliclostridium pullicola</name>
    <dbReference type="NCBI Taxonomy" id="2840953"/>
    <lineage>
        <taxon>Bacteria</taxon>
        <taxon>Bacillati</taxon>
        <taxon>Bacillota</taxon>
        <taxon>Clostridia</taxon>
        <taxon>Eubacteriales</taxon>
        <taxon>Candidatus Stercoripulliclostridium</taxon>
    </lineage>
</organism>
<dbReference type="EMBL" id="JADINF010000062">
    <property type="protein sequence ID" value="MBO8423865.1"/>
    <property type="molecule type" value="Genomic_DNA"/>
</dbReference>
<evidence type="ECO:0000313" key="1">
    <source>
        <dbReference type="EMBL" id="MBO8423865.1"/>
    </source>
</evidence>
<protein>
    <recommendedName>
        <fullName evidence="3">50S ribosomal protein L7ae</fullName>
    </recommendedName>
</protein>
<gene>
    <name evidence="1" type="ORF">IAB16_02445</name>
</gene>
<dbReference type="InterPro" id="IPR029064">
    <property type="entry name" value="Ribosomal_eL30-like_sf"/>
</dbReference>
<proteinExistence type="predicted"/>
<dbReference type="Gene3D" id="3.30.1330.30">
    <property type="match status" value="1"/>
</dbReference>
<accession>A0A940ICX6</accession>
<dbReference type="SUPFAM" id="SSF55315">
    <property type="entry name" value="L30e-like"/>
    <property type="match status" value="1"/>
</dbReference>
<evidence type="ECO:0008006" key="3">
    <source>
        <dbReference type="Google" id="ProtNLM"/>
    </source>
</evidence>
<sequence>MKLSPECTAKISSYIGFALKAGKVVFGTDNVLTSNKRMLVIMSDELSGNAAAKISAHATAKGWRVIEISDIGSVIPREGVKVIGIREKNLAEAILKLTDGNNE</sequence>
<dbReference type="AlphaFoldDB" id="A0A940ICX6"/>
<reference evidence="1" key="2">
    <citation type="journal article" date="2021" name="PeerJ">
        <title>Extensive microbial diversity within the chicken gut microbiome revealed by metagenomics and culture.</title>
        <authorList>
            <person name="Gilroy R."/>
            <person name="Ravi A."/>
            <person name="Getino M."/>
            <person name="Pursley I."/>
            <person name="Horton D.L."/>
            <person name="Alikhan N.F."/>
            <person name="Baker D."/>
            <person name="Gharbi K."/>
            <person name="Hall N."/>
            <person name="Watson M."/>
            <person name="Adriaenssens E.M."/>
            <person name="Foster-Nyarko E."/>
            <person name="Jarju S."/>
            <person name="Secka A."/>
            <person name="Antonio M."/>
            <person name="Oren A."/>
            <person name="Chaudhuri R.R."/>
            <person name="La Ragione R."/>
            <person name="Hildebrand F."/>
            <person name="Pallen M.J."/>
        </authorList>
    </citation>
    <scope>NUCLEOTIDE SEQUENCE</scope>
    <source>
        <strain evidence="1">517</strain>
    </source>
</reference>
<name>A0A940ICX6_9FIRM</name>